<evidence type="ECO:0000313" key="2">
    <source>
        <dbReference type="Proteomes" id="UP000309997"/>
    </source>
</evidence>
<organism evidence="1 2">
    <name type="scientific">Populus alba</name>
    <name type="common">White poplar</name>
    <dbReference type="NCBI Taxonomy" id="43335"/>
    <lineage>
        <taxon>Eukaryota</taxon>
        <taxon>Viridiplantae</taxon>
        <taxon>Streptophyta</taxon>
        <taxon>Embryophyta</taxon>
        <taxon>Tracheophyta</taxon>
        <taxon>Spermatophyta</taxon>
        <taxon>Magnoliopsida</taxon>
        <taxon>eudicotyledons</taxon>
        <taxon>Gunneridae</taxon>
        <taxon>Pentapetalae</taxon>
        <taxon>rosids</taxon>
        <taxon>fabids</taxon>
        <taxon>Malpighiales</taxon>
        <taxon>Salicaceae</taxon>
        <taxon>Saliceae</taxon>
        <taxon>Populus</taxon>
    </lineage>
</organism>
<reference evidence="1 2" key="1">
    <citation type="journal article" date="2024" name="Plant Biotechnol. J.">
        <title>Genome and CRISPR/Cas9 system of a widespread forest tree (Populus alba) in the world.</title>
        <authorList>
            <person name="Liu Y.J."/>
            <person name="Jiang P.F."/>
            <person name="Han X.M."/>
            <person name="Li X.Y."/>
            <person name="Wang H.M."/>
            <person name="Wang Y.J."/>
            <person name="Wang X.X."/>
            <person name="Zeng Q.Y."/>
        </authorList>
    </citation>
    <scope>NUCLEOTIDE SEQUENCE [LARGE SCALE GENOMIC DNA]</scope>
    <source>
        <strain evidence="2">cv. PAL-ZL1</strain>
    </source>
</reference>
<comment type="caution">
    <text evidence="1">The sequence shown here is derived from an EMBL/GenBank/DDBJ whole genome shotgun (WGS) entry which is preliminary data.</text>
</comment>
<protein>
    <submittedName>
        <fullName evidence="1">Uncharacterized protein</fullName>
    </submittedName>
</protein>
<dbReference type="Proteomes" id="UP000309997">
    <property type="component" value="Unassembled WGS sequence"/>
</dbReference>
<accession>A0ACC4BF28</accession>
<keyword evidence="2" id="KW-1185">Reference proteome</keyword>
<proteinExistence type="predicted"/>
<name>A0ACC4BF28_POPAL</name>
<dbReference type="EMBL" id="RCHU02000011">
    <property type="protein sequence ID" value="KAL3576925.1"/>
    <property type="molecule type" value="Genomic_DNA"/>
</dbReference>
<gene>
    <name evidence="1" type="ORF">D5086_022208</name>
</gene>
<sequence>MGVSGLLWAVRALVLLQFVTGILGWGKEGLLSCWSHIVGPQILNLNKRCVENDNDQEALAAVKELLPESAEGDLANVCSWPDEIRFHYHWSGALHYVDTPDFRCNYEYCRDCHDSSGRKDRCVTGAIHNYTNQLSSLYQNSNSESNYNLTEALMFLSHFIGDVHQPLHVGFLGDLGGNTIQVRWYRRKSNLHHVWDNMIIETALKTFYSSDLATMIRAIQENITENWSNQQPLWEHCAHNHTVCPDPYASESISLACKFAYKSATPGSTLEDDYFLSRLPVVEKRLAQGGIRKHQAVQAEKKSKDMDRIRGLLRLCALAFVFFAGVASISLPGALGWSKEGHIITCRIAQNLLGPEAAHAVENLLPHNLNGDLSALCIWPDQIRHWYRYRWTSPLHFIDTPDKACTFDYSRDCVKDACVDGAIQNFTSQLLHYRDGTADRRYNLTEALLFLSHFMGDIHQPMHVGFTSDEGGNTVELRWFRHKSNLHHVWDREIILTALKDFYDNDMALLQEAIEGNFTDGIWFDDVASWKDCDDLLSCPDKYATESINMACKWGYKGVKEGVTLADDYFDSRMPIVMKRIAQGGVRLAMFLNRIFGDPEEGVSKDAAGPESWEASTAPGRVQFSLKMKISISKDAASPESRETTTLQQHQDQ</sequence>
<evidence type="ECO:0000313" key="1">
    <source>
        <dbReference type="EMBL" id="KAL3576925.1"/>
    </source>
</evidence>